<protein>
    <recommendedName>
        <fullName evidence="2">DUF3991 domain-containing protein</fullName>
    </recommendedName>
</protein>
<proteinExistence type="predicted"/>
<dbReference type="Pfam" id="PF13154">
    <property type="entry name" value="DUF3991"/>
    <property type="match status" value="1"/>
</dbReference>
<reference evidence="3 4" key="1">
    <citation type="submission" date="2024-07" db="EMBL/GenBank/DDBJ databases">
        <title>Genomic Encyclopedia of Type Strains, Phase V (KMG-V): Genome sequencing to study the core and pangenomes of soil and plant-associated prokaryotes.</title>
        <authorList>
            <person name="Whitman W."/>
        </authorList>
    </citation>
    <scope>NUCLEOTIDE SEQUENCE [LARGE SCALE GENOMIC DNA]</scope>
    <source>
        <strain evidence="3 4">USDA 222</strain>
    </source>
</reference>
<evidence type="ECO:0000313" key="3">
    <source>
        <dbReference type="EMBL" id="MEY9467617.1"/>
    </source>
</evidence>
<dbReference type="EMBL" id="JBGBZN010000001">
    <property type="protein sequence ID" value="MEY9467617.1"/>
    <property type="molecule type" value="Genomic_DNA"/>
</dbReference>
<organism evidence="3 4">
    <name type="scientific">Bradyrhizobium yuanmingense</name>
    <dbReference type="NCBI Taxonomy" id="108015"/>
    <lineage>
        <taxon>Bacteria</taxon>
        <taxon>Pseudomonadati</taxon>
        <taxon>Pseudomonadota</taxon>
        <taxon>Alphaproteobacteria</taxon>
        <taxon>Hyphomicrobiales</taxon>
        <taxon>Nitrobacteraceae</taxon>
        <taxon>Bradyrhizobium</taxon>
    </lineage>
</organism>
<dbReference type="Pfam" id="PF13155">
    <property type="entry name" value="Toprim_2"/>
    <property type="match status" value="1"/>
</dbReference>
<sequence>MNTTPGARLFEPGDRLPLAPCRLQGKLRRAQLSDKFDSLSARPCARQASRPVWDVPQGQEQARSTGKGAGRRLRDADTDMDKREIEELREKVGCAALLEKDGWKVDLKESTRRAIKYRRDTNIIIVIHQGRGWFDPLSPAKGDVFSLAEHLGADGFVEAYDRVADVVGFVPCAPAWQRPASPKALASIVKRWRHRFRPRPGSPAWLYLTAERGLPANIVMHAVASDLLREGPQGSMWAAHSDSAGAITGWEERGPAWQGFATDGGKELFRFGLQDAERICITEAAIDAMSLAAIEVARADTLYVSTGGGWSPATDVAMRRLAKRANAWLVAATDNNRQGDIYADRVRAIAADASARYDPVCRRLE</sequence>
<evidence type="ECO:0000259" key="2">
    <source>
        <dbReference type="Pfam" id="PF13154"/>
    </source>
</evidence>
<dbReference type="Proteomes" id="UP001565474">
    <property type="component" value="Unassembled WGS sequence"/>
</dbReference>
<name>A0ABV4G939_9BRAD</name>
<evidence type="ECO:0000256" key="1">
    <source>
        <dbReference type="SAM" id="MobiDB-lite"/>
    </source>
</evidence>
<keyword evidence="4" id="KW-1185">Reference proteome</keyword>
<feature type="domain" description="DUF3991" evidence="2">
    <location>
        <begin position="207"/>
        <end position="275"/>
    </location>
</feature>
<feature type="region of interest" description="Disordered" evidence="1">
    <location>
        <begin position="47"/>
        <end position="75"/>
    </location>
</feature>
<comment type="caution">
    <text evidence="3">The sequence shown here is derived from an EMBL/GenBank/DDBJ whole genome shotgun (WGS) entry which is preliminary data.</text>
</comment>
<accession>A0ABV4G939</accession>
<evidence type="ECO:0000313" key="4">
    <source>
        <dbReference type="Proteomes" id="UP001565474"/>
    </source>
</evidence>
<gene>
    <name evidence="3" type="ORF">ABH992_000016</name>
</gene>
<dbReference type="CDD" id="cd00188">
    <property type="entry name" value="TOPRIM"/>
    <property type="match status" value="1"/>
</dbReference>
<dbReference type="InterPro" id="IPR025054">
    <property type="entry name" value="DUF3991"/>
</dbReference>